<comment type="subcellular location">
    <subcellularLocation>
        <location evidence="1">Membrane</location>
        <topology evidence="1">Multi-pass membrane protein</topology>
    </subcellularLocation>
</comment>
<dbReference type="Proteomes" id="UP000203261">
    <property type="component" value="Segment"/>
</dbReference>
<dbReference type="KEGG" id="vg:29125479"/>
<evidence type="ECO:0000256" key="2">
    <source>
        <dbReference type="ARBA" id="ARBA00022692"/>
    </source>
</evidence>
<evidence type="ECO:0000256" key="3">
    <source>
        <dbReference type="ARBA" id="ARBA00022989"/>
    </source>
</evidence>
<name>A0A127AZ85_9CAUD</name>
<keyword evidence="2 5" id="KW-0812">Transmembrane</keyword>
<reference evidence="7 8" key="1">
    <citation type="submission" date="2015-08" db="EMBL/GenBank/DDBJ databases">
        <authorList>
            <person name="Babu N.S."/>
            <person name="Beckwith C.J."/>
            <person name="Beseler K.G."/>
            <person name="Brison A."/>
            <person name="Carone J.V."/>
            <person name="Caskin T.P."/>
            <person name="Diamond M."/>
            <person name="Durham M.E."/>
            <person name="Foxe J.M."/>
            <person name="Go M."/>
            <person name="Henderson B.A."/>
            <person name="Jones I.B."/>
            <person name="McGettigan J.A."/>
            <person name="Micheletti S.J."/>
            <person name="Nasrallah M.E."/>
            <person name="Ortiz D."/>
            <person name="Piller C.R."/>
            <person name="Privatt S.R."/>
            <person name="Schneider S.L."/>
            <person name="Sharp S."/>
            <person name="Smith T.C."/>
            <person name="Stanton J.D."/>
            <person name="Ullery H.E."/>
            <person name="Wilson R.J."/>
            <person name="Serrano M.G."/>
            <person name="Buck G."/>
            <person name="Lee V."/>
            <person name="Wang Y."/>
            <person name="Carvalho R."/>
            <person name="Voegtly L."/>
            <person name="Shi R."/>
            <person name="Duckworth R."/>
            <person name="Johnson A."/>
            <person name="Loviza R."/>
            <person name="Walstead R."/>
            <person name="Shah Z."/>
            <person name="Kiflezghi M."/>
            <person name="Wade K."/>
            <person name="Ball S.L."/>
            <person name="Bradley K.W."/>
            <person name="Asai D.J."/>
            <person name="Bowman C.A."/>
            <person name="Russell D.A."/>
            <person name="Pope W.H."/>
            <person name="Jacobs-Sera D."/>
            <person name="Hendrix R.W."/>
            <person name="Hatfull G.F."/>
        </authorList>
    </citation>
    <scope>NUCLEOTIDE SEQUENCE [LARGE SCALE GENOMIC DNA]</scope>
</reference>
<evidence type="ECO:0000256" key="4">
    <source>
        <dbReference type="ARBA" id="ARBA00023136"/>
    </source>
</evidence>
<keyword evidence="8" id="KW-1185">Reference proteome</keyword>
<gene>
    <name evidence="7" type="ORF">SP15_303</name>
</gene>
<accession>A0A127AZ85</accession>
<dbReference type="OrthoDB" id="29245at10239"/>
<dbReference type="Pfam" id="PF05154">
    <property type="entry name" value="TM2"/>
    <property type="match status" value="1"/>
</dbReference>
<feature type="transmembrane region" description="Helical" evidence="5">
    <location>
        <begin position="53"/>
        <end position="76"/>
    </location>
</feature>
<feature type="transmembrane region" description="Helical" evidence="5">
    <location>
        <begin position="30"/>
        <end position="47"/>
    </location>
</feature>
<dbReference type="GO" id="GO:0016020">
    <property type="term" value="C:membrane"/>
    <property type="evidence" value="ECO:0007669"/>
    <property type="project" value="UniProtKB-SubCell"/>
</dbReference>
<dbReference type="RefSeq" id="YP_009302700.1">
    <property type="nucleotide sequence ID" value="NC_031245.1"/>
</dbReference>
<evidence type="ECO:0000313" key="8">
    <source>
        <dbReference type="Proteomes" id="UP000203261"/>
    </source>
</evidence>
<sequence>MKNALAKSNLSSKELMILQSEVEKKSPSKVVAYLLWWFLGTLAVHRFYLKNTGYAVCMLIFGICTLFICNLIDVFFISKALKKRQDEIEWEIMEDLGYAYRNEATAIVEN</sequence>
<evidence type="ECO:0000256" key="5">
    <source>
        <dbReference type="SAM" id="Phobius"/>
    </source>
</evidence>
<organism evidence="7 8">
    <name type="scientific">Bacillus phage SP-15</name>
    <dbReference type="NCBI Taxonomy" id="1792032"/>
    <lineage>
        <taxon>Viruses</taxon>
        <taxon>Duplodnaviria</taxon>
        <taxon>Heunggongvirae</taxon>
        <taxon>Uroviricota</taxon>
        <taxon>Caudoviricetes</taxon>
        <taxon>Thornevirus</taxon>
        <taxon>Thornevirus SP15</taxon>
    </lineage>
</organism>
<evidence type="ECO:0000313" key="7">
    <source>
        <dbReference type="EMBL" id="AMM45111.1"/>
    </source>
</evidence>
<dbReference type="EMBL" id="KT624200">
    <property type="protein sequence ID" value="AMM45111.1"/>
    <property type="molecule type" value="Genomic_DNA"/>
</dbReference>
<proteinExistence type="predicted"/>
<keyword evidence="4 5" id="KW-0472">Membrane</keyword>
<dbReference type="GeneID" id="29125479"/>
<evidence type="ECO:0000259" key="6">
    <source>
        <dbReference type="Pfam" id="PF05154"/>
    </source>
</evidence>
<feature type="domain" description="TM2" evidence="6">
    <location>
        <begin position="28"/>
        <end position="75"/>
    </location>
</feature>
<dbReference type="InterPro" id="IPR007829">
    <property type="entry name" value="TM2"/>
</dbReference>
<evidence type="ECO:0000256" key="1">
    <source>
        <dbReference type="ARBA" id="ARBA00004141"/>
    </source>
</evidence>
<keyword evidence="3 5" id="KW-1133">Transmembrane helix</keyword>
<protein>
    <recommendedName>
        <fullName evidence="6">TM2 domain-containing protein</fullName>
    </recommendedName>
</protein>